<dbReference type="Proteomes" id="UP001596024">
    <property type="component" value="Unassembled WGS sequence"/>
</dbReference>
<sequence>MRLLIAVTALASAMAAASVLSAAALARQEVPDFLDISSDDQEILDQQDRVRFIGNVNAVRGDTRLRADEAEATLARNPETGQRRIERITARGDVFYVTPTETARGDTGVYTVSDEIVVLTGAVVLTQGCNVSTGQELRINLQTGVSRLTGGNGRVRSLFFSQDGDRPANSENCPAPPVPGPAPRGYSSEFPAEEPAAPSAN</sequence>
<dbReference type="InterPro" id="IPR005653">
    <property type="entry name" value="OstA-like_N"/>
</dbReference>
<name>A0ABV9NCI9_9PROT</name>
<evidence type="ECO:0000256" key="3">
    <source>
        <dbReference type="SAM" id="SignalP"/>
    </source>
</evidence>
<feature type="compositionally biased region" description="Low complexity" evidence="2">
    <location>
        <begin position="187"/>
        <end position="201"/>
    </location>
</feature>
<dbReference type="Gene3D" id="2.60.450.10">
    <property type="entry name" value="Lipopolysaccharide (LPS) transport protein A like domain"/>
    <property type="match status" value="1"/>
</dbReference>
<dbReference type="EMBL" id="JBHSGQ010000004">
    <property type="protein sequence ID" value="MFC4725631.1"/>
    <property type="molecule type" value="Genomic_DNA"/>
</dbReference>
<keyword evidence="6" id="KW-1185">Reference proteome</keyword>
<protein>
    <submittedName>
        <fullName evidence="5">LptA/OstA family protein</fullName>
    </submittedName>
</protein>
<reference evidence="6" key="1">
    <citation type="journal article" date="2019" name="Int. J. Syst. Evol. Microbiol.">
        <title>The Global Catalogue of Microorganisms (GCM) 10K type strain sequencing project: providing services to taxonomists for standard genome sequencing and annotation.</title>
        <authorList>
            <consortium name="The Broad Institute Genomics Platform"/>
            <consortium name="The Broad Institute Genome Sequencing Center for Infectious Disease"/>
            <person name="Wu L."/>
            <person name="Ma J."/>
        </authorList>
    </citation>
    <scope>NUCLEOTIDE SEQUENCE [LARGE SCALE GENOMIC DNA]</scope>
    <source>
        <strain evidence="6">CCUG 62981</strain>
    </source>
</reference>
<accession>A0ABV9NCI9</accession>
<dbReference type="PANTHER" id="PTHR36504">
    <property type="entry name" value="LIPOPOLYSACCHARIDE EXPORT SYSTEM PROTEIN LPTA"/>
    <property type="match status" value="1"/>
</dbReference>
<gene>
    <name evidence="5" type="ORF">ACFPB0_10050</name>
</gene>
<dbReference type="Pfam" id="PF03968">
    <property type="entry name" value="LptD_N"/>
    <property type="match status" value="1"/>
</dbReference>
<evidence type="ECO:0000313" key="6">
    <source>
        <dbReference type="Proteomes" id="UP001596024"/>
    </source>
</evidence>
<evidence type="ECO:0000256" key="2">
    <source>
        <dbReference type="SAM" id="MobiDB-lite"/>
    </source>
</evidence>
<proteinExistence type="predicted"/>
<dbReference type="PANTHER" id="PTHR36504:SF1">
    <property type="entry name" value="LIPOPOLYSACCHARIDE EXPORT SYSTEM PROTEIN LPTA"/>
    <property type="match status" value="1"/>
</dbReference>
<feature type="domain" description="Organic solvent tolerance-like N-terminal" evidence="4">
    <location>
        <begin position="36"/>
        <end position="144"/>
    </location>
</feature>
<comment type="caution">
    <text evidence="5">The sequence shown here is derived from an EMBL/GenBank/DDBJ whole genome shotgun (WGS) entry which is preliminary data.</text>
</comment>
<evidence type="ECO:0000313" key="5">
    <source>
        <dbReference type="EMBL" id="MFC4725631.1"/>
    </source>
</evidence>
<organism evidence="5 6">
    <name type="scientific">Glycocaulis abyssi</name>
    <dbReference type="NCBI Taxonomy" id="1433403"/>
    <lineage>
        <taxon>Bacteria</taxon>
        <taxon>Pseudomonadati</taxon>
        <taxon>Pseudomonadota</taxon>
        <taxon>Alphaproteobacteria</taxon>
        <taxon>Maricaulales</taxon>
        <taxon>Maricaulaceae</taxon>
        <taxon>Glycocaulis</taxon>
    </lineage>
</organism>
<feature type="signal peptide" evidence="3">
    <location>
        <begin position="1"/>
        <end position="26"/>
    </location>
</feature>
<feature type="region of interest" description="Disordered" evidence="2">
    <location>
        <begin position="159"/>
        <end position="201"/>
    </location>
</feature>
<dbReference type="InterPro" id="IPR052037">
    <property type="entry name" value="LPS_export_LptA"/>
</dbReference>
<evidence type="ECO:0000256" key="1">
    <source>
        <dbReference type="ARBA" id="ARBA00022729"/>
    </source>
</evidence>
<keyword evidence="1 3" id="KW-0732">Signal</keyword>
<dbReference type="RefSeq" id="WP_371393268.1">
    <property type="nucleotide sequence ID" value="NZ_CP163421.1"/>
</dbReference>
<feature type="chain" id="PRO_5046752833" evidence="3">
    <location>
        <begin position="27"/>
        <end position="201"/>
    </location>
</feature>
<evidence type="ECO:0000259" key="4">
    <source>
        <dbReference type="Pfam" id="PF03968"/>
    </source>
</evidence>